<evidence type="ECO:0000313" key="4">
    <source>
        <dbReference type="Proteomes" id="UP000253975"/>
    </source>
</evidence>
<name>A0A369L635_9ACTN</name>
<dbReference type="Pfam" id="PF05437">
    <property type="entry name" value="AzlD"/>
    <property type="match status" value="1"/>
</dbReference>
<accession>A0A369L635</accession>
<feature type="transmembrane region" description="Helical" evidence="1">
    <location>
        <begin position="91"/>
        <end position="110"/>
    </location>
</feature>
<dbReference type="InterPro" id="IPR008407">
    <property type="entry name" value="Brnchd-chn_aa_trnsp_AzlD"/>
</dbReference>
<evidence type="ECO:0000313" key="3">
    <source>
        <dbReference type="EMBL" id="RNM34426.1"/>
    </source>
</evidence>
<dbReference type="OrthoDB" id="3177272at2"/>
<feature type="transmembrane region" description="Helical" evidence="1">
    <location>
        <begin position="6"/>
        <end position="28"/>
    </location>
</feature>
<organism evidence="2 4">
    <name type="scientific">Slackia isoflavoniconvertens</name>
    <dbReference type="NCBI Taxonomy" id="572010"/>
    <lineage>
        <taxon>Bacteria</taxon>
        <taxon>Bacillati</taxon>
        <taxon>Actinomycetota</taxon>
        <taxon>Coriobacteriia</taxon>
        <taxon>Eggerthellales</taxon>
        <taxon>Eggerthellaceae</taxon>
        <taxon>Slackia</taxon>
    </lineage>
</organism>
<feature type="transmembrane region" description="Helical" evidence="1">
    <location>
        <begin position="64"/>
        <end position="84"/>
    </location>
</feature>
<keyword evidence="1" id="KW-0472">Membrane</keyword>
<dbReference type="GeneID" id="98662515"/>
<evidence type="ECO:0000313" key="5">
    <source>
        <dbReference type="Proteomes" id="UP000271472"/>
    </source>
</evidence>
<keyword evidence="1" id="KW-0812">Transmembrane</keyword>
<dbReference type="EMBL" id="QIBZ01000010">
    <property type="protein sequence ID" value="RNM34426.1"/>
    <property type="molecule type" value="Genomic_DNA"/>
</dbReference>
<keyword evidence="1" id="KW-1133">Transmembrane helix</keyword>
<evidence type="ECO:0000256" key="1">
    <source>
        <dbReference type="SAM" id="Phobius"/>
    </source>
</evidence>
<dbReference type="RefSeq" id="WP_114616415.1">
    <property type="nucleotide sequence ID" value="NZ_DAWAQT010000014.1"/>
</dbReference>
<feature type="transmembrane region" description="Helical" evidence="1">
    <location>
        <begin position="40"/>
        <end position="58"/>
    </location>
</feature>
<dbReference type="Proteomes" id="UP000271472">
    <property type="component" value="Unassembled WGS sequence"/>
</dbReference>
<dbReference type="AlphaFoldDB" id="A0A369L635"/>
<comment type="caution">
    <text evidence="2">The sequence shown here is derived from an EMBL/GenBank/DDBJ whole genome shotgun (WGS) entry which is preliminary data.</text>
</comment>
<proteinExistence type="predicted"/>
<reference evidence="2 4" key="1">
    <citation type="journal article" date="2018" name="Elife">
        <title>Discovery and characterization of a prevalent human gut bacterial enzyme sufficient for the inactivation of a family of plant toxins.</title>
        <authorList>
            <person name="Koppel N."/>
            <person name="Bisanz J.E."/>
            <person name="Pandelia M.E."/>
            <person name="Turnbaugh P.J."/>
            <person name="Balskus E.P."/>
        </authorList>
    </citation>
    <scope>NUCLEOTIDE SEQUENCE [LARGE SCALE GENOMIC DNA]</scope>
    <source>
        <strain evidence="2 4">OB21 GAM31</strain>
    </source>
</reference>
<keyword evidence="5" id="KW-1185">Reference proteome</keyword>
<reference evidence="3" key="3">
    <citation type="journal article" date="2019" name="Microbiol. Resour. Announc.">
        <title>Draft Genome Sequences of Type Strains of Gordonibacter faecihominis, Paraeggerthella hongkongensis, Parvibacter caecicola,Slackia equolifaciens, Slackia faecicanis, and Slackia isoflavoniconvertens.</title>
        <authorList>
            <person name="Danylec N."/>
            <person name="Stoll D.A."/>
            <person name="Dotsch A."/>
            <person name="Huch M."/>
        </authorList>
    </citation>
    <scope>NUCLEOTIDE SEQUENCE</scope>
    <source>
        <strain evidence="3">DSM 22006</strain>
    </source>
</reference>
<gene>
    <name evidence="2" type="ORF">C1881_10205</name>
    <name evidence="3" type="ORF">DMP05_06490</name>
</gene>
<evidence type="ECO:0000313" key="2">
    <source>
        <dbReference type="EMBL" id="RDB54652.1"/>
    </source>
</evidence>
<sequence length="112" mass="11752">MDVTSFLIIFGVCLACMLACRCLPIFLLKGKQLPERFVRALNFIPPAAFAALVTNDLFDPAKVASGDIALWGMPLLAAAVVLVVGAKTKSMAACIVVGVGMLAVLTYVPALL</sequence>
<reference evidence="5" key="2">
    <citation type="submission" date="2018-05" db="EMBL/GenBank/DDBJ databases">
        <title>Genome Sequencing of selected type strains of the family Eggerthellaceae.</title>
        <authorList>
            <person name="Danylec N."/>
            <person name="Stoll D.A."/>
            <person name="Doetsch A."/>
            <person name="Huch M."/>
        </authorList>
    </citation>
    <scope>NUCLEOTIDE SEQUENCE [LARGE SCALE GENOMIC DNA]</scope>
    <source>
        <strain evidence="5">DSM 22006</strain>
    </source>
</reference>
<protein>
    <submittedName>
        <fullName evidence="2">Branched-chain amino acid transporter</fullName>
    </submittedName>
</protein>
<dbReference type="Proteomes" id="UP000253975">
    <property type="component" value="Unassembled WGS sequence"/>
</dbReference>
<dbReference type="EMBL" id="PPTO01000028">
    <property type="protein sequence ID" value="RDB54652.1"/>
    <property type="molecule type" value="Genomic_DNA"/>
</dbReference>